<evidence type="ECO:0000313" key="4">
    <source>
        <dbReference type="EMBL" id="MDP9764432.1"/>
    </source>
</evidence>
<dbReference type="Pfam" id="PF01497">
    <property type="entry name" value="Peripla_BP_2"/>
    <property type="match status" value="1"/>
</dbReference>
<dbReference type="PANTHER" id="PTHR30535:SF34">
    <property type="entry name" value="MOLYBDATE-BINDING PROTEIN MOLA"/>
    <property type="match status" value="1"/>
</dbReference>
<feature type="chain" id="PRO_5045842109" evidence="2">
    <location>
        <begin position="24"/>
        <end position="294"/>
    </location>
</feature>
<name>A0ABT9MCX1_9DEIO</name>
<evidence type="ECO:0000256" key="1">
    <source>
        <dbReference type="ARBA" id="ARBA00022729"/>
    </source>
</evidence>
<proteinExistence type="predicted"/>
<accession>A0ABT9MCX1</accession>
<dbReference type="InterPro" id="IPR050902">
    <property type="entry name" value="ABC_Transporter_SBP"/>
</dbReference>
<feature type="domain" description="Fe/B12 periplasmic-binding" evidence="3">
    <location>
        <begin position="48"/>
        <end position="292"/>
    </location>
</feature>
<dbReference type="EMBL" id="JAURUR010000004">
    <property type="protein sequence ID" value="MDP9764432.1"/>
    <property type="molecule type" value="Genomic_DNA"/>
</dbReference>
<sequence>MFNRPRPTLILALSGLLAGAAHAAPTRYPLTVTDDLGRKVTVKAEPMRVISVLPSNTETICALGACSKLIGVDTFSDFPAQVTKLPRVGGLYDPNIEAMIALKPDLVIVSKYGKLAEPLTRAGINVVAVNPESYDDIFTKTLLLGKILNRQTQAQQVITTVKRDVARVEVLTRNVKSKPLTYFEIDPTPYSIGPNSFMGVLLTKAGARNVIPAALGDFPKVDPELIVKSNPALILGVDLKTVQGRPGWKAIQAVKTGRVVEIPMDLNTVLGRPGPRIGQALLGLAKIVHPELFK</sequence>
<dbReference type="InterPro" id="IPR002491">
    <property type="entry name" value="ABC_transptr_periplasmic_BD"/>
</dbReference>
<evidence type="ECO:0000313" key="5">
    <source>
        <dbReference type="Proteomes" id="UP001232163"/>
    </source>
</evidence>
<reference evidence="4 5" key="1">
    <citation type="submission" date="2023-07" db="EMBL/GenBank/DDBJ databases">
        <title>Genomic Encyclopedia of Type Strains, Phase IV (KMG-IV): sequencing the most valuable type-strain genomes for metagenomic binning, comparative biology and taxonomic classification.</title>
        <authorList>
            <person name="Goeker M."/>
        </authorList>
    </citation>
    <scope>NUCLEOTIDE SEQUENCE [LARGE SCALE GENOMIC DNA]</scope>
    <source>
        <strain evidence="4 5">NIO-1023</strain>
    </source>
</reference>
<dbReference type="RefSeq" id="WP_307465954.1">
    <property type="nucleotide sequence ID" value="NZ_JAURUR010000004.1"/>
</dbReference>
<evidence type="ECO:0000256" key="2">
    <source>
        <dbReference type="SAM" id="SignalP"/>
    </source>
</evidence>
<dbReference type="InterPro" id="IPR054828">
    <property type="entry name" value="Vit_B12_bind_prot"/>
</dbReference>
<dbReference type="PROSITE" id="PS50983">
    <property type="entry name" value="FE_B12_PBP"/>
    <property type="match status" value="1"/>
</dbReference>
<keyword evidence="5" id="KW-1185">Reference proteome</keyword>
<organism evidence="4 5">
    <name type="scientific">Deinococcus enclensis</name>
    <dbReference type="NCBI Taxonomy" id="1049582"/>
    <lineage>
        <taxon>Bacteria</taxon>
        <taxon>Thermotogati</taxon>
        <taxon>Deinococcota</taxon>
        <taxon>Deinococci</taxon>
        <taxon>Deinococcales</taxon>
        <taxon>Deinococcaceae</taxon>
        <taxon>Deinococcus</taxon>
    </lineage>
</organism>
<protein>
    <submittedName>
        <fullName evidence="4">Iron complex transport system substrate-binding protein</fullName>
    </submittedName>
</protein>
<dbReference type="Gene3D" id="3.40.50.1980">
    <property type="entry name" value="Nitrogenase molybdenum iron protein domain"/>
    <property type="match status" value="2"/>
</dbReference>
<keyword evidence="1 2" id="KW-0732">Signal</keyword>
<feature type="signal peptide" evidence="2">
    <location>
        <begin position="1"/>
        <end position="23"/>
    </location>
</feature>
<dbReference type="SUPFAM" id="SSF53807">
    <property type="entry name" value="Helical backbone' metal receptor"/>
    <property type="match status" value="1"/>
</dbReference>
<gene>
    <name evidence="4" type="ORF">QO006_001857</name>
</gene>
<evidence type="ECO:0000259" key="3">
    <source>
        <dbReference type="PROSITE" id="PS50983"/>
    </source>
</evidence>
<dbReference type="CDD" id="cd01143">
    <property type="entry name" value="YvrC"/>
    <property type="match status" value="1"/>
</dbReference>
<comment type="caution">
    <text evidence="4">The sequence shown here is derived from an EMBL/GenBank/DDBJ whole genome shotgun (WGS) entry which is preliminary data.</text>
</comment>
<dbReference type="NCBIfam" id="NF038402">
    <property type="entry name" value="TroA_like"/>
    <property type="match status" value="1"/>
</dbReference>
<dbReference type="Proteomes" id="UP001232163">
    <property type="component" value="Unassembled WGS sequence"/>
</dbReference>
<dbReference type="PANTHER" id="PTHR30535">
    <property type="entry name" value="VITAMIN B12-BINDING PROTEIN"/>
    <property type="match status" value="1"/>
</dbReference>